<protein>
    <submittedName>
        <fullName evidence="1">Uncharacterized protein</fullName>
    </submittedName>
</protein>
<organism evidence="1">
    <name type="scientific">Anguilla anguilla</name>
    <name type="common">European freshwater eel</name>
    <name type="synonym">Muraena anguilla</name>
    <dbReference type="NCBI Taxonomy" id="7936"/>
    <lineage>
        <taxon>Eukaryota</taxon>
        <taxon>Metazoa</taxon>
        <taxon>Chordata</taxon>
        <taxon>Craniata</taxon>
        <taxon>Vertebrata</taxon>
        <taxon>Euteleostomi</taxon>
        <taxon>Actinopterygii</taxon>
        <taxon>Neopterygii</taxon>
        <taxon>Teleostei</taxon>
        <taxon>Anguilliformes</taxon>
        <taxon>Anguillidae</taxon>
        <taxon>Anguilla</taxon>
    </lineage>
</organism>
<name>A0A0E9PW99_ANGAN</name>
<proteinExistence type="predicted"/>
<dbReference type="AlphaFoldDB" id="A0A0E9PW99"/>
<reference evidence="1" key="2">
    <citation type="journal article" date="2015" name="Fish Shellfish Immunol.">
        <title>Early steps in the European eel (Anguilla anguilla)-Vibrio vulnificus interaction in the gills: Role of the RtxA13 toxin.</title>
        <authorList>
            <person name="Callol A."/>
            <person name="Pajuelo D."/>
            <person name="Ebbesson L."/>
            <person name="Teles M."/>
            <person name="MacKenzie S."/>
            <person name="Amaro C."/>
        </authorList>
    </citation>
    <scope>NUCLEOTIDE SEQUENCE</scope>
</reference>
<accession>A0A0E9PW99</accession>
<dbReference type="EMBL" id="GBXM01100419">
    <property type="protein sequence ID" value="JAH08158.1"/>
    <property type="molecule type" value="Transcribed_RNA"/>
</dbReference>
<reference evidence="1" key="1">
    <citation type="submission" date="2014-11" db="EMBL/GenBank/DDBJ databases">
        <authorList>
            <person name="Amaro Gonzalez C."/>
        </authorList>
    </citation>
    <scope>NUCLEOTIDE SEQUENCE</scope>
</reference>
<evidence type="ECO:0000313" key="1">
    <source>
        <dbReference type="EMBL" id="JAH08158.1"/>
    </source>
</evidence>
<sequence length="35" mass="4088">MEFSLSLSVFMIDPCLRFTVPFCTPSKHAYQLQLH</sequence>